<dbReference type="GO" id="GO:0004731">
    <property type="term" value="F:purine-nucleoside phosphorylase activity"/>
    <property type="evidence" value="ECO:0007669"/>
    <property type="project" value="UniProtKB-EC"/>
</dbReference>
<dbReference type="NCBIfam" id="TIGR01697">
    <property type="entry name" value="PNPH-PUNA-XAPA"/>
    <property type="match status" value="1"/>
</dbReference>
<dbReference type="PROSITE" id="PS01240">
    <property type="entry name" value="PNP_MTAP_2"/>
    <property type="match status" value="1"/>
</dbReference>
<dbReference type="InterPro" id="IPR011270">
    <property type="entry name" value="Pur_Nuc_Pase_Ino/Guo-sp"/>
</dbReference>
<dbReference type="KEGG" id="chya:V22_27440"/>
<dbReference type="PIRSF" id="PIRSF000477">
    <property type="entry name" value="PurNPase"/>
    <property type="match status" value="1"/>
</dbReference>
<dbReference type="Pfam" id="PF01048">
    <property type="entry name" value="PNP_UDP_1"/>
    <property type="match status" value="1"/>
</dbReference>
<dbReference type="InterPro" id="IPR035994">
    <property type="entry name" value="Nucleoside_phosphorylase_sf"/>
</dbReference>
<comment type="function">
    <text evidence="6">The purine nucleoside phosphorylases catalyze the phosphorolytic breakdown of the N-glycosidic bond in the beta-(deoxy)ribonucleoside molecules, with the formation of the corresponding free purine bases and pentose-1-phosphate.</text>
</comment>
<keyword evidence="9" id="KW-1185">Reference proteome</keyword>
<dbReference type="GO" id="GO:0005737">
    <property type="term" value="C:cytoplasm"/>
    <property type="evidence" value="ECO:0007669"/>
    <property type="project" value="TreeGrafter"/>
</dbReference>
<dbReference type="GO" id="GO:0009116">
    <property type="term" value="P:nucleoside metabolic process"/>
    <property type="evidence" value="ECO:0007669"/>
    <property type="project" value="InterPro"/>
</dbReference>
<dbReference type="InterPro" id="IPR000845">
    <property type="entry name" value="Nucleoside_phosphorylase_d"/>
</dbReference>
<dbReference type="Gene3D" id="3.40.50.1580">
    <property type="entry name" value="Nucleoside phosphorylase domain"/>
    <property type="match status" value="1"/>
</dbReference>
<dbReference type="UniPathway" id="UPA00606"/>
<comment type="similarity">
    <text evidence="2 6">Belongs to the PNP/MTAP phosphorylase family.</text>
</comment>
<dbReference type="SUPFAM" id="SSF53167">
    <property type="entry name" value="Purine and uridine phosphorylases"/>
    <property type="match status" value="1"/>
</dbReference>
<dbReference type="NCBIfam" id="TIGR01700">
    <property type="entry name" value="PNPH"/>
    <property type="match status" value="1"/>
</dbReference>
<dbReference type="InterPro" id="IPR018099">
    <property type="entry name" value="Purine_phosphorylase-2_CS"/>
</dbReference>
<dbReference type="InterPro" id="IPR011268">
    <property type="entry name" value="Purine_phosphorylase"/>
</dbReference>
<dbReference type="OrthoDB" id="1523230at2"/>
<dbReference type="Proteomes" id="UP000319976">
    <property type="component" value="Chromosome"/>
</dbReference>
<keyword evidence="4 6" id="KW-0328">Glycosyltransferase</keyword>
<dbReference type="PANTHER" id="PTHR11904">
    <property type="entry name" value="METHYLTHIOADENOSINE/PURINE NUCLEOSIDE PHOSPHORYLASE"/>
    <property type="match status" value="1"/>
</dbReference>
<dbReference type="EC" id="2.4.2.1" evidence="6"/>
<protein>
    <recommendedName>
        <fullName evidence="6">Purine nucleoside phosphorylase</fullName>
        <ecNumber evidence="6">2.4.2.1</ecNumber>
    </recommendedName>
    <alternativeName>
        <fullName evidence="6">Inosine-guanosine phosphorylase</fullName>
    </alternativeName>
</protein>
<evidence type="ECO:0000259" key="7">
    <source>
        <dbReference type="Pfam" id="PF01048"/>
    </source>
</evidence>
<name>A0A517TAU5_9PLAN</name>
<proteinExistence type="inferred from homology"/>
<evidence type="ECO:0000256" key="4">
    <source>
        <dbReference type="ARBA" id="ARBA00022676"/>
    </source>
</evidence>
<dbReference type="NCBIfam" id="NF006054">
    <property type="entry name" value="PRK08202.1"/>
    <property type="match status" value="1"/>
</dbReference>
<comment type="subunit">
    <text evidence="3">Homotrimer.</text>
</comment>
<dbReference type="CDD" id="cd09009">
    <property type="entry name" value="PNP-EcPNPII_like"/>
    <property type="match status" value="1"/>
</dbReference>
<organism evidence="8 9">
    <name type="scientific">Calycomorphotria hydatis</name>
    <dbReference type="NCBI Taxonomy" id="2528027"/>
    <lineage>
        <taxon>Bacteria</taxon>
        <taxon>Pseudomonadati</taxon>
        <taxon>Planctomycetota</taxon>
        <taxon>Planctomycetia</taxon>
        <taxon>Planctomycetales</taxon>
        <taxon>Planctomycetaceae</taxon>
        <taxon>Calycomorphotria</taxon>
    </lineage>
</organism>
<evidence type="ECO:0000256" key="3">
    <source>
        <dbReference type="ARBA" id="ARBA00011233"/>
    </source>
</evidence>
<keyword evidence="5 6" id="KW-0808">Transferase</keyword>
<dbReference type="PANTHER" id="PTHR11904:SF9">
    <property type="entry name" value="PURINE NUCLEOSIDE PHOSPHORYLASE-RELATED"/>
    <property type="match status" value="1"/>
</dbReference>
<reference evidence="8 9" key="1">
    <citation type="submission" date="2019-02" db="EMBL/GenBank/DDBJ databases">
        <title>Deep-cultivation of Planctomycetes and their phenomic and genomic characterization uncovers novel biology.</title>
        <authorList>
            <person name="Wiegand S."/>
            <person name="Jogler M."/>
            <person name="Boedeker C."/>
            <person name="Pinto D."/>
            <person name="Vollmers J."/>
            <person name="Rivas-Marin E."/>
            <person name="Kohn T."/>
            <person name="Peeters S.H."/>
            <person name="Heuer A."/>
            <person name="Rast P."/>
            <person name="Oberbeckmann S."/>
            <person name="Bunk B."/>
            <person name="Jeske O."/>
            <person name="Meyerdierks A."/>
            <person name="Storesund J.E."/>
            <person name="Kallscheuer N."/>
            <person name="Luecker S."/>
            <person name="Lage O.M."/>
            <person name="Pohl T."/>
            <person name="Merkel B.J."/>
            <person name="Hornburger P."/>
            <person name="Mueller R.-W."/>
            <person name="Bruemmer F."/>
            <person name="Labrenz M."/>
            <person name="Spormann A.M."/>
            <person name="Op den Camp H."/>
            <person name="Overmann J."/>
            <person name="Amann R."/>
            <person name="Jetten M.S.M."/>
            <person name="Mascher T."/>
            <person name="Medema M.H."/>
            <person name="Devos D.P."/>
            <person name="Kaster A.-K."/>
            <person name="Ovreas L."/>
            <person name="Rohde M."/>
            <person name="Galperin M.Y."/>
            <person name="Jogler C."/>
        </authorList>
    </citation>
    <scope>NUCLEOTIDE SEQUENCE [LARGE SCALE GENOMIC DNA]</scope>
    <source>
        <strain evidence="8 9">V22</strain>
    </source>
</reference>
<gene>
    <name evidence="8" type="primary">punA</name>
    <name evidence="8" type="ORF">V22_27440</name>
</gene>
<sequence>MQGLRQKVDEAVSLLRTHYKETPKIGMILGTGLGTLAEQIDVSAHIPYEDIPHFPKSTVQSHAGRLACGTLKGVPVVAMEGRFHYYEGYSLEQVTFPVRVMKALGAEILIVTNAAGGINTQYNLADIVIVEDHINLMPDNPLRGVNDDELGPRFPDMSHPYDPELMTKTIESARELAIPFQKGVFVAVPGPNLETRAEYRWLKSMGSDVVGMSTVPEVLVANHAGLRVLTCSVVTDLCLPDALEPVEIEKILEVAAIGGERLSRLLENVIPKL</sequence>
<feature type="domain" description="Nucleoside phosphorylase" evidence="7">
    <location>
        <begin position="24"/>
        <end position="270"/>
    </location>
</feature>
<evidence type="ECO:0000256" key="6">
    <source>
        <dbReference type="PIRNR" id="PIRNR000477"/>
    </source>
</evidence>
<evidence type="ECO:0000256" key="2">
    <source>
        <dbReference type="ARBA" id="ARBA00006751"/>
    </source>
</evidence>
<dbReference type="EMBL" id="CP036316">
    <property type="protein sequence ID" value="QDT65490.1"/>
    <property type="molecule type" value="Genomic_DNA"/>
</dbReference>
<evidence type="ECO:0000313" key="8">
    <source>
        <dbReference type="EMBL" id="QDT65490.1"/>
    </source>
</evidence>
<dbReference type="RefSeq" id="WP_145263537.1">
    <property type="nucleotide sequence ID" value="NZ_CP036316.1"/>
</dbReference>
<evidence type="ECO:0000256" key="1">
    <source>
        <dbReference type="ARBA" id="ARBA00005058"/>
    </source>
</evidence>
<comment type="pathway">
    <text evidence="1 6">Purine metabolism; purine nucleoside salvage.</text>
</comment>
<accession>A0A517TAU5</accession>
<dbReference type="AlphaFoldDB" id="A0A517TAU5"/>
<evidence type="ECO:0000256" key="5">
    <source>
        <dbReference type="ARBA" id="ARBA00022679"/>
    </source>
</evidence>
<evidence type="ECO:0000313" key="9">
    <source>
        <dbReference type="Proteomes" id="UP000319976"/>
    </source>
</evidence>